<dbReference type="RefSeq" id="WP_144248836.1">
    <property type="nucleotide sequence ID" value="NZ_VLPK01000002.1"/>
</dbReference>
<organism evidence="2 3">
    <name type="scientific">Mucilaginibacter corticis</name>
    <dbReference type="NCBI Taxonomy" id="2597670"/>
    <lineage>
        <taxon>Bacteria</taxon>
        <taxon>Pseudomonadati</taxon>
        <taxon>Bacteroidota</taxon>
        <taxon>Sphingobacteriia</taxon>
        <taxon>Sphingobacteriales</taxon>
        <taxon>Sphingobacteriaceae</taxon>
        <taxon>Mucilaginibacter</taxon>
    </lineage>
</organism>
<sequence>MNEETNPFEPQKQTDNKVNLKIAGYNLAAMLMYGLLFVGAMGNDGFILFGLAFLAHAFVCLILAVVQRKWVWVLSSLLIVIIGFSTCANLFHLDMR</sequence>
<accession>A0A556MLS9</accession>
<gene>
    <name evidence="2" type="ORF">FO440_13745</name>
</gene>
<reference evidence="2 3" key="1">
    <citation type="submission" date="2019-07" db="EMBL/GenBank/DDBJ databases">
        <authorList>
            <person name="Huq M.A."/>
        </authorList>
    </citation>
    <scope>NUCLEOTIDE SEQUENCE [LARGE SCALE GENOMIC DNA]</scope>
    <source>
        <strain evidence="2 3">MAH-19</strain>
    </source>
</reference>
<keyword evidence="3" id="KW-1185">Reference proteome</keyword>
<name>A0A556MLS9_9SPHI</name>
<keyword evidence="1" id="KW-1133">Transmembrane helix</keyword>
<keyword evidence="1" id="KW-0472">Membrane</keyword>
<dbReference type="EMBL" id="VLPK01000002">
    <property type="protein sequence ID" value="TSJ40798.1"/>
    <property type="molecule type" value="Genomic_DNA"/>
</dbReference>
<evidence type="ECO:0000313" key="2">
    <source>
        <dbReference type="EMBL" id="TSJ40798.1"/>
    </source>
</evidence>
<evidence type="ECO:0000313" key="3">
    <source>
        <dbReference type="Proteomes" id="UP000318733"/>
    </source>
</evidence>
<feature type="transmembrane region" description="Helical" evidence="1">
    <location>
        <begin position="46"/>
        <end position="66"/>
    </location>
</feature>
<dbReference type="Proteomes" id="UP000318733">
    <property type="component" value="Unassembled WGS sequence"/>
</dbReference>
<evidence type="ECO:0000256" key="1">
    <source>
        <dbReference type="SAM" id="Phobius"/>
    </source>
</evidence>
<keyword evidence="1" id="KW-0812">Transmembrane</keyword>
<comment type="caution">
    <text evidence="2">The sequence shown here is derived from an EMBL/GenBank/DDBJ whole genome shotgun (WGS) entry which is preliminary data.</text>
</comment>
<feature type="transmembrane region" description="Helical" evidence="1">
    <location>
        <begin position="72"/>
        <end position="91"/>
    </location>
</feature>
<proteinExistence type="predicted"/>
<dbReference type="AlphaFoldDB" id="A0A556MLS9"/>
<protein>
    <submittedName>
        <fullName evidence="2">Uncharacterized protein</fullName>
    </submittedName>
</protein>
<dbReference type="OrthoDB" id="798292at2"/>
<feature type="transmembrane region" description="Helical" evidence="1">
    <location>
        <begin position="20"/>
        <end position="39"/>
    </location>
</feature>